<comment type="caution">
    <text evidence="1">The sequence shown here is derived from an EMBL/GenBank/DDBJ whole genome shotgun (WGS) entry which is preliminary data.</text>
</comment>
<dbReference type="AlphaFoldDB" id="A0A645G8T1"/>
<sequence>MLQLRALVGVQHLADIGARVVRFKGEGTDRHAAVYAGDLKLGVEAQKGVASPFFSARHRFQQVAVAGYVFEDAQHLDGRLAVGHHLGTHGDHPVCPRRGKRLDLIKTGFYHDLPPSDNKKVLDRFKDLSRTNK</sequence>
<name>A0A645G8T1_9ZZZZ</name>
<proteinExistence type="predicted"/>
<accession>A0A645G8T1</accession>
<reference evidence="1" key="1">
    <citation type="submission" date="2019-08" db="EMBL/GenBank/DDBJ databases">
        <authorList>
            <person name="Kucharzyk K."/>
            <person name="Murdoch R.W."/>
            <person name="Higgins S."/>
            <person name="Loffler F."/>
        </authorList>
    </citation>
    <scope>NUCLEOTIDE SEQUENCE</scope>
</reference>
<evidence type="ECO:0000313" key="1">
    <source>
        <dbReference type="EMBL" id="MPN22410.1"/>
    </source>
</evidence>
<dbReference type="EMBL" id="VSSQ01070634">
    <property type="protein sequence ID" value="MPN22410.1"/>
    <property type="molecule type" value="Genomic_DNA"/>
</dbReference>
<protein>
    <submittedName>
        <fullName evidence="1">Uncharacterized protein</fullName>
    </submittedName>
</protein>
<gene>
    <name evidence="1" type="ORF">SDC9_169793</name>
</gene>
<organism evidence="1">
    <name type="scientific">bioreactor metagenome</name>
    <dbReference type="NCBI Taxonomy" id="1076179"/>
    <lineage>
        <taxon>unclassified sequences</taxon>
        <taxon>metagenomes</taxon>
        <taxon>ecological metagenomes</taxon>
    </lineage>
</organism>